<dbReference type="PROSITE" id="PS01087">
    <property type="entry name" value="RADICAL_ACTIVATING"/>
    <property type="match status" value="1"/>
</dbReference>
<evidence type="ECO:0000256" key="5">
    <source>
        <dbReference type="ARBA" id="ARBA00022485"/>
    </source>
</evidence>
<dbReference type="PANTHER" id="PTHR30352:SF5">
    <property type="entry name" value="PYRUVATE FORMATE-LYASE 1-ACTIVATING ENZYME"/>
    <property type="match status" value="1"/>
</dbReference>
<keyword evidence="10" id="KW-0411">Iron-sulfur</keyword>
<dbReference type="Proteomes" id="UP000235122">
    <property type="component" value="Unassembled WGS sequence"/>
</dbReference>
<dbReference type="Gene3D" id="3.20.20.70">
    <property type="entry name" value="Aldolase class I"/>
    <property type="match status" value="1"/>
</dbReference>
<evidence type="ECO:0000256" key="3">
    <source>
        <dbReference type="ARBA" id="ARBA00009777"/>
    </source>
</evidence>
<dbReference type="EMBL" id="PKKO01000006">
    <property type="protein sequence ID" value="PKY71556.1"/>
    <property type="molecule type" value="Genomic_DNA"/>
</dbReference>
<dbReference type="InterPro" id="IPR034457">
    <property type="entry name" value="Organic_radical-activating"/>
</dbReference>
<evidence type="ECO:0000256" key="6">
    <source>
        <dbReference type="ARBA" id="ARBA00022691"/>
    </source>
</evidence>
<dbReference type="CDD" id="cd01335">
    <property type="entry name" value="Radical_SAM"/>
    <property type="match status" value="1"/>
</dbReference>
<evidence type="ECO:0000256" key="9">
    <source>
        <dbReference type="ARBA" id="ARBA00023004"/>
    </source>
</evidence>
<dbReference type="PANTHER" id="PTHR30352">
    <property type="entry name" value="PYRUVATE FORMATE-LYASE-ACTIVATING ENZYME"/>
    <property type="match status" value="1"/>
</dbReference>
<accession>A0A2I1IKA5</accession>
<feature type="domain" description="Radical SAM core" evidence="12">
    <location>
        <begin position="74"/>
        <end position="299"/>
    </location>
</feature>
<dbReference type="GO" id="GO:0043365">
    <property type="term" value="F:[formate-C-acetyltransferase]-activating enzyme activity"/>
    <property type="evidence" value="ECO:0007669"/>
    <property type="project" value="InterPro"/>
</dbReference>
<dbReference type="AlphaFoldDB" id="A0A2I1IKA5"/>
<evidence type="ECO:0000256" key="11">
    <source>
        <dbReference type="SAM" id="MobiDB-lite"/>
    </source>
</evidence>
<evidence type="ECO:0000256" key="4">
    <source>
        <dbReference type="ARBA" id="ARBA00021356"/>
    </source>
</evidence>
<evidence type="ECO:0000256" key="8">
    <source>
        <dbReference type="ARBA" id="ARBA00023002"/>
    </source>
</evidence>
<comment type="cofactor">
    <cofactor evidence="1">
        <name>[4Fe-4S] cluster</name>
        <dbReference type="ChEBI" id="CHEBI:49883"/>
    </cofactor>
</comment>
<gene>
    <name evidence="13" type="primary">pflA</name>
    <name evidence="13" type="ORF">CYJ19_10065</name>
</gene>
<dbReference type="Pfam" id="PF04055">
    <property type="entry name" value="Radical_SAM"/>
    <property type="match status" value="1"/>
</dbReference>
<keyword evidence="13" id="KW-0670">Pyruvate</keyword>
<dbReference type="NCBIfam" id="TIGR02493">
    <property type="entry name" value="PFLA"/>
    <property type="match status" value="1"/>
</dbReference>
<dbReference type="InterPro" id="IPR007197">
    <property type="entry name" value="rSAM"/>
</dbReference>
<feature type="region of interest" description="Disordered" evidence="11">
    <location>
        <begin position="1"/>
        <end position="25"/>
    </location>
</feature>
<dbReference type="STRING" id="33007.HMPREF3198_01840"/>
<keyword evidence="7" id="KW-0479">Metal-binding</keyword>
<evidence type="ECO:0000313" key="14">
    <source>
        <dbReference type="Proteomes" id="UP000235122"/>
    </source>
</evidence>
<dbReference type="InterPro" id="IPR012838">
    <property type="entry name" value="PFL1_activating"/>
</dbReference>
<keyword evidence="14" id="KW-1185">Reference proteome</keyword>
<keyword evidence="9" id="KW-0408">Iron</keyword>
<keyword evidence="13" id="KW-0456">Lyase</keyword>
<organism evidence="13 14">
    <name type="scientific">Winkia neuii</name>
    <dbReference type="NCBI Taxonomy" id="33007"/>
    <lineage>
        <taxon>Bacteria</taxon>
        <taxon>Bacillati</taxon>
        <taxon>Actinomycetota</taxon>
        <taxon>Actinomycetes</taxon>
        <taxon>Actinomycetales</taxon>
        <taxon>Actinomycetaceae</taxon>
        <taxon>Winkia</taxon>
    </lineage>
</organism>
<comment type="similarity">
    <text evidence="3">Belongs to the organic radical-activating enzymes family.</text>
</comment>
<dbReference type="GO" id="GO:0046872">
    <property type="term" value="F:metal ion binding"/>
    <property type="evidence" value="ECO:0007669"/>
    <property type="project" value="UniProtKB-KW"/>
</dbReference>
<keyword evidence="5" id="KW-0004">4Fe-4S</keyword>
<evidence type="ECO:0000259" key="12">
    <source>
        <dbReference type="PROSITE" id="PS51918"/>
    </source>
</evidence>
<evidence type="ECO:0000256" key="10">
    <source>
        <dbReference type="ARBA" id="ARBA00023014"/>
    </source>
</evidence>
<protein>
    <recommendedName>
        <fullName evidence="4">Pyruvate formate-lyase-activating enzyme</fullName>
    </recommendedName>
</protein>
<keyword evidence="8" id="KW-0560">Oxidoreductase</keyword>
<dbReference type="SFLD" id="SFLDS00029">
    <property type="entry name" value="Radical_SAM"/>
    <property type="match status" value="1"/>
</dbReference>
<dbReference type="InterPro" id="IPR058240">
    <property type="entry name" value="rSAM_sf"/>
</dbReference>
<dbReference type="PROSITE" id="PS51918">
    <property type="entry name" value="RADICAL_SAM"/>
    <property type="match status" value="1"/>
</dbReference>
<dbReference type="SUPFAM" id="SSF102114">
    <property type="entry name" value="Radical SAM enzymes"/>
    <property type="match status" value="1"/>
</dbReference>
<evidence type="ECO:0000313" key="13">
    <source>
        <dbReference type="EMBL" id="PKY71556.1"/>
    </source>
</evidence>
<dbReference type="InterPro" id="IPR001989">
    <property type="entry name" value="Radical_activat_CS"/>
</dbReference>
<dbReference type="GO" id="GO:0016829">
    <property type="term" value="F:lyase activity"/>
    <property type="evidence" value="ECO:0007669"/>
    <property type="project" value="UniProtKB-KW"/>
</dbReference>
<dbReference type="InterPro" id="IPR013785">
    <property type="entry name" value="Aldolase_TIM"/>
</dbReference>
<evidence type="ECO:0000256" key="1">
    <source>
        <dbReference type="ARBA" id="ARBA00001966"/>
    </source>
</evidence>
<name>A0A2I1IKA5_9ACTO</name>
<dbReference type="GO" id="GO:0051539">
    <property type="term" value="F:4 iron, 4 sulfur cluster binding"/>
    <property type="evidence" value="ECO:0007669"/>
    <property type="project" value="UniProtKB-KW"/>
</dbReference>
<reference evidence="13 14" key="1">
    <citation type="submission" date="2017-12" db="EMBL/GenBank/DDBJ databases">
        <title>Phylogenetic diversity of female urinary microbiome.</title>
        <authorList>
            <person name="Thomas-White K."/>
            <person name="Wolfe A.J."/>
        </authorList>
    </citation>
    <scope>NUCLEOTIDE SEQUENCE [LARGE SCALE GENOMIC DNA]</scope>
    <source>
        <strain evidence="13 14">UMB0402</strain>
    </source>
</reference>
<proteinExistence type="inferred from homology"/>
<comment type="caution">
    <text evidence="13">The sequence shown here is derived from an EMBL/GenBank/DDBJ whole genome shotgun (WGS) entry which is preliminary data.</text>
</comment>
<dbReference type="SFLD" id="SFLDG01066">
    <property type="entry name" value="organic_radical-activating_enz"/>
    <property type="match status" value="1"/>
</dbReference>
<comment type="function">
    <text evidence="2">Activation of pyruvate formate-lyase under anaerobic conditions by generation of an organic free radical, using S-adenosylmethionine and reduced flavodoxin as cosubstrates to produce 5'-deoxy-adenosine.</text>
</comment>
<evidence type="ECO:0000256" key="2">
    <source>
        <dbReference type="ARBA" id="ARBA00003141"/>
    </source>
</evidence>
<sequence length="301" mass="33828">MVLPLTARGDTSWESEGSTGEYRPEPLEYEVPRLQGAGLAGVTDAPQMNRQEHLMAVRAGEIGSVHSWELVTAVDGPGTRLTVFLAGCPLRCVYCHNPDTWKMRDGTAVREEDLIKKIVRYKPVFDATGGGVTFSGGEPMMQPTFLKRLLRDCKKNGIHTNIDTSGFMGASFSDDDLNLMDLVMMDVKSGDPEIYKKVTGRPLEPTLKFGQRLADNGNRVWIRFVDVPGWTDQKDNVERVADIVAQWPNVERLEVLPFHQMARDKWADLNIDYKLEDVEPPSKEAAEKVRDIFRSRGLTVY</sequence>
<evidence type="ECO:0000256" key="7">
    <source>
        <dbReference type="ARBA" id="ARBA00022723"/>
    </source>
</evidence>
<keyword evidence="6" id="KW-0949">S-adenosyl-L-methionine</keyword>